<evidence type="ECO:0000256" key="1">
    <source>
        <dbReference type="SAM" id="MobiDB-lite"/>
    </source>
</evidence>
<dbReference type="EMBL" id="CM008050">
    <property type="protein sequence ID" value="PVH38527.1"/>
    <property type="molecule type" value="Genomic_DNA"/>
</dbReference>
<reference evidence="2" key="1">
    <citation type="submission" date="2018-04" db="EMBL/GenBank/DDBJ databases">
        <title>WGS assembly of Panicum hallii.</title>
        <authorList>
            <person name="Lovell J."/>
            <person name="Jenkins J."/>
            <person name="Lowry D."/>
            <person name="Mamidi S."/>
            <person name="Sreedasyam A."/>
            <person name="Weng X."/>
            <person name="Barry K."/>
            <person name="Bonette J."/>
            <person name="Campitelli B."/>
            <person name="Daum C."/>
            <person name="Gordon S."/>
            <person name="Gould B."/>
            <person name="Lipzen A."/>
            <person name="Macqueen A."/>
            <person name="Palacio-Mejia J."/>
            <person name="Plott C."/>
            <person name="Shakirov E."/>
            <person name="Shu S."/>
            <person name="Yoshinaga Y."/>
            <person name="Zane M."/>
            <person name="Rokhsar D."/>
            <person name="Grimwood J."/>
            <person name="Schmutz J."/>
            <person name="Juenger T."/>
        </authorList>
    </citation>
    <scope>NUCLEOTIDE SEQUENCE [LARGE SCALE GENOMIC DNA]</scope>
    <source>
        <strain evidence="2">FIL2</strain>
    </source>
</reference>
<organism evidence="2">
    <name type="scientific">Panicum hallii</name>
    <dbReference type="NCBI Taxonomy" id="206008"/>
    <lineage>
        <taxon>Eukaryota</taxon>
        <taxon>Viridiplantae</taxon>
        <taxon>Streptophyta</taxon>
        <taxon>Embryophyta</taxon>
        <taxon>Tracheophyta</taxon>
        <taxon>Spermatophyta</taxon>
        <taxon>Magnoliopsida</taxon>
        <taxon>Liliopsida</taxon>
        <taxon>Poales</taxon>
        <taxon>Poaceae</taxon>
        <taxon>PACMAD clade</taxon>
        <taxon>Panicoideae</taxon>
        <taxon>Panicodae</taxon>
        <taxon>Paniceae</taxon>
        <taxon>Panicinae</taxon>
        <taxon>Panicum</taxon>
        <taxon>Panicum sect. Panicum</taxon>
    </lineage>
</organism>
<dbReference type="AlphaFoldDB" id="A0A2T8ILH1"/>
<dbReference type="Proteomes" id="UP000243499">
    <property type="component" value="Chromosome 5"/>
</dbReference>
<proteinExistence type="predicted"/>
<gene>
    <name evidence="2" type="ORF">PAHAL_5G278500</name>
</gene>
<sequence>MLHKDYLDRIQTDLRRLRDPSPSPTWRRIWIIPSRFETRETSRVGGPLFSTTTQTQMKSTHQLQVRLEKDSRMRERPLIGRPTS</sequence>
<name>A0A2T8ILH1_9POAL</name>
<feature type="compositionally biased region" description="Basic and acidic residues" evidence="1">
    <location>
        <begin position="66"/>
        <end position="78"/>
    </location>
</feature>
<accession>A0A2T8ILH1</accession>
<protein>
    <submittedName>
        <fullName evidence="2">Uncharacterized protein</fullName>
    </submittedName>
</protein>
<feature type="region of interest" description="Disordered" evidence="1">
    <location>
        <begin position="44"/>
        <end position="84"/>
    </location>
</feature>
<evidence type="ECO:0000313" key="2">
    <source>
        <dbReference type="EMBL" id="PVH38527.1"/>
    </source>
</evidence>
<dbReference type="Gramene" id="PVH38527">
    <property type="protein sequence ID" value="PVH38527"/>
    <property type="gene ID" value="PAHAL_5G278500"/>
</dbReference>
<feature type="compositionally biased region" description="Polar residues" evidence="1">
    <location>
        <begin position="49"/>
        <end position="63"/>
    </location>
</feature>